<feature type="binding site" evidence="8">
    <location>
        <position position="127"/>
    </location>
    <ligand>
        <name>Zn(2+)</name>
        <dbReference type="ChEBI" id="CHEBI:29105"/>
    </ligand>
</feature>
<dbReference type="Proteomes" id="UP000466794">
    <property type="component" value="Unassembled WGS sequence"/>
</dbReference>
<dbReference type="PANTHER" id="PTHR11113">
    <property type="entry name" value="N-ACETYLGLUCOSAMINE-6-PHOSPHATE DEACETYLASE"/>
    <property type="match status" value="1"/>
</dbReference>
<dbReference type="RefSeq" id="WP_328601756.1">
    <property type="nucleotide sequence ID" value="NZ_WRPP01000002.1"/>
</dbReference>
<feature type="binding site" evidence="8">
    <location>
        <position position="215"/>
    </location>
    <ligand>
        <name>Zn(2+)</name>
        <dbReference type="ChEBI" id="CHEBI:29105"/>
    </ligand>
</feature>
<dbReference type="PANTHER" id="PTHR11113:SF14">
    <property type="entry name" value="N-ACETYLGLUCOSAMINE-6-PHOSPHATE DEACETYLASE"/>
    <property type="match status" value="1"/>
</dbReference>
<dbReference type="InterPro" id="IPR006680">
    <property type="entry name" value="Amidohydro-rel"/>
</dbReference>
<keyword evidence="11" id="KW-1185">Reference proteome</keyword>
<feature type="domain" description="Amidohydrolase-related" evidence="9">
    <location>
        <begin position="52"/>
        <end position="373"/>
    </location>
</feature>
<dbReference type="PIRSF" id="PIRSF038994">
    <property type="entry name" value="NagA"/>
    <property type="match status" value="1"/>
</dbReference>
<feature type="binding site" evidence="7">
    <location>
        <position position="253"/>
    </location>
    <ligand>
        <name>substrate</name>
    </ligand>
</feature>
<evidence type="ECO:0000256" key="3">
    <source>
        <dbReference type="ARBA" id="ARBA00022801"/>
    </source>
</evidence>
<name>A0A7K1UUH1_9NOCA</name>
<feature type="binding site" evidence="7">
    <location>
        <begin position="218"/>
        <end position="219"/>
    </location>
    <ligand>
        <name>substrate</name>
    </ligand>
</feature>
<dbReference type="SUPFAM" id="SSF51338">
    <property type="entry name" value="Composite domain of metallo-dependent hydrolases"/>
    <property type="match status" value="1"/>
</dbReference>
<dbReference type="EMBL" id="WRPP01000002">
    <property type="protein sequence ID" value="MVU78003.1"/>
    <property type="molecule type" value="Genomic_DNA"/>
</dbReference>
<comment type="caution">
    <text evidence="10">The sequence shown here is derived from an EMBL/GenBank/DDBJ whole genome shotgun (WGS) entry which is preliminary data.</text>
</comment>
<keyword evidence="3 5" id="KW-0378">Hydrolase</keyword>
<dbReference type="GO" id="GO:0006046">
    <property type="term" value="P:N-acetylglucosamine catabolic process"/>
    <property type="evidence" value="ECO:0007669"/>
    <property type="project" value="TreeGrafter"/>
</dbReference>
<feature type="binding site" evidence="7">
    <location>
        <begin position="313"/>
        <end position="315"/>
    </location>
    <ligand>
        <name>substrate</name>
    </ligand>
</feature>
<comment type="cofactor">
    <cofactor evidence="8">
        <name>a divalent metal cation</name>
        <dbReference type="ChEBI" id="CHEBI:60240"/>
    </cofactor>
    <text evidence="8">Binds 1 divalent metal cation per subunit.</text>
</comment>
<feature type="active site" description="Proton donor/acceptor" evidence="6">
    <location>
        <position position="276"/>
    </location>
</feature>
<dbReference type="GO" id="GO:0008448">
    <property type="term" value="F:N-acetylglucosamine-6-phosphate deacetylase activity"/>
    <property type="evidence" value="ECO:0007669"/>
    <property type="project" value="InterPro"/>
</dbReference>
<evidence type="ECO:0000256" key="6">
    <source>
        <dbReference type="PIRSR" id="PIRSR038994-1"/>
    </source>
</evidence>
<dbReference type="InterPro" id="IPR032466">
    <property type="entry name" value="Metal_Hydrolase"/>
</dbReference>
<evidence type="ECO:0000256" key="4">
    <source>
        <dbReference type="ARBA" id="ARBA00023277"/>
    </source>
</evidence>
<feature type="binding site" evidence="8">
    <location>
        <position position="193"/>
    </location>
    <ligand>
        <name>Zn(2+)</name>
        <dbReference type="ChEBI" id="CHEBI:29105"/>
    </ligand>
</feature>
<dbReference type="Gene3D" id="3.20.20.140">
    <property type="entry name" value="Metal-dependent hydrolases"/>
    <property type="match status" value="1"/>
</dbReference>
<protein>
    <submittedName>
        <fullName evidence="10">Amidohydrolase family protein</fullName>
    </submittedName>
</protein>
<evidence type="ECO:0000313" key="10">
    <source>
        <dbReference type="EMBL" id="MVU78003.1"/>
    </source>
</evidence>
<dbReference type="AlphaFoldDB" id="A0A7K1UUH1"/>
<evidence type="ECO:0000313" key="11">
    <source>
        <dbReference type="Proteomes" id="UP000466794"/>
    </source>
</evidence>
<keyword evidence="2 8" id="KW-0479">Metal-binding</keyword>
<comment type="similarity">
    <text evidence="1 5">Belongs to the metallo-dependent hydrolases superfamily. NagA family.</text>
</comment>
<dbReference type="Pfam" id="PF01979">
    <property type="entry name" value="Amidohydro_1"/>
    <property type="match status" value="1"/>
</dbReference>
<dbReference type="Gene3D" id="2.30.40.10">
    <property type="entry name" value="Urease, subunit C, domain 1"/>
    <property type="match status" value="1"/>
</dbReference>
<evidence type="ECO:0000256" key="5">
    <source>
        <dbReference type="PIRNR" id="PIRNR038994"/>
    </source>
</evidence>
<organism evidence="10 11">
    <name type="scientific">Nocardia terrae</name>
    <dbReference type="NCBI Taxonomy" id="2675851"/>
    <lineage>
        <taxon>Bacteria</taxon>
        <taxon>Bacillati</taxon>
        <taxon>Actinomycetota</taxon>
        <taxon>Actinomycetes</taxon>
        <taxon>Mycobacteriales</taxon>
        <taxon>Nocardiaceae</taxon>
        <taxon>Nocardia</taxon>
    </lineage>
</organism>
<keyword evidence="4 5" id="KW-0119">Carbohydrate metabolism</keyword>
<evidence type="ECO:0000256" key="1">
    <source>
        <dbReference type="ARBA" id="ARBA00010716"/>
    </source>
</evidence>
<dbReference type="GO" id="GO:0046872">
    <property type="term" value="F:metal ion binding"/>
    <property type="evidence" value="ECO:0007669"/>
    <property type="project" value="UniProtKB-KW"/>
</dbReference>
<evidence type="ECO:0000259" key="9">
    <source>
        <dbReference type="Pfam" id="PF01979"/>
    </source>
</evidence>
<evidence type="ECO:0000256" key="8">
    <source>
        <dbReference type="PIRSR" id="PIRSR038994-3"/>
    </source>
</evidence>
<accession>A0A7K1UUH1</accession>
<evidence type="ECO:0000256" key="2">
    <source>
        <dbReference type="ARBA" id="ARBA00022723"/>
    </source>
</evidence>
<dbReference type="SUPFAM" id="SSF51556">
    <property type="entry name" value="Metallo-dependent hydrolases"/>
    <property type="match status" value="1"/>
</dbReference>
<dbReference type="InterPro" id="IPR003764">
    <property type="entry name" value="GlcNAc_6-P_deAcase"/>
</dbReference>
<gene>
    <name evidence="10" type="ORF">GPX89_12185</name>
</gene>
<evidence type="ECO:0000256" key="7">
    <source>
        <dbReference type="PIRSR" id="PIRSR038994-2"/>
    </source>
</evidence>
<sequence>MRTTLRGRVVTLTEAGELADGVVSFDGPRLDYVGPAAGFGGELPEAIGRPPVILPGLIDVHCHGGGGYGFPETDHEGVAAAANFHRAHGTTTLVASLVSATETELRDRIDVLGKAIDAGLLAGIHLEGPFISEHRRGAHDPDRILPGDPELLERLVDYAGGRIVSVTIAPETANFDALADVLADANVILSLGHTVADYDRSVHALRRGRRVSITHLFNAMPELAHRDANFLTAAMAAAGRGDVVAEVIGDGVHLADGTVRMVFDTIGPDNLALITDAMAAAGQPDGRYQLGSLDVVVQDGVSRIYDPNGEGPIAGGTATASDVLRRTVFHAGVDLTAAATAACATPARLLGMADEIGALHPGMRADVLVTDHHLNPVDVYKEGAQWNS</sequence>
<dbReference type="InterPro" id="IPR011059">
    <property type="entry name" value="Metal-dep_hydrolase_composite"/>
</dbReference>
<feature type="binding site" evidence="7">
    <location>
        <position position="226"/>
    </location>
    <ligand>
        <name>substrate</name>
    </ligand>
</feature>
<feature type="binding site" evidence="7">
    <location>
        <position position="138"/>
    </location>
    <ligand>
        <name>substrate</name>
    </ligand>
</feature>
<proteinExistence type="inferred from homology"/>
<reference evidence="10 11" key="1">
    <citation type="submission" date="2019-12" db="EMBL/GenBank/DDBJ databases">
        <title>Nocardia sp. nov. ET3-3 isolated from soil.</title>
        <authorList>
            <person name="Kanchanasin P."/>
            <person name="Tanasupawat S."/>
            <person name="Yuki M."/>
            <person name="Kudo T."/>
        </authorList>
    </citation>
    <scope>NUCLEOTIDE SEQUENCE [LARGE SCALE GENOMIC DNA]</scope>
    <source>
        <strain evidence="10 11">ET3-3</strain>
    </source>
</reference>